<gene>
    <name evidence="11" type="ORF">GCM10010909_23270</name>
</gene>
<evidence type="ECO:0000313" key="11">
    <source>
        <dbReference type="EMBL" id="GLR67646.1"/>
    </source>
</evidence>
<feature type="transmembrane region" description="Helical" evidence="8">
    <location>
        <begin position="271"/>
        <end position="292"/>
    </location>
</feature>
<keyword evidence="12" id="KW-1185">Reference proteome</keyword>
<dbReference type="GO" id="GO:0016740">
    <property type="term" value="F:transferase activity"/>
    <property type="evidence" value="ECO:0007669"/>
    <property type="project" value="UniProtKB-KW"/>
</dbReference>
<dbReference type="InterPro" id="IPR038731">
    <property type="entry name" value="RgtA/B/C-like"/>
</dbReference>
<protein>
    <submittedName>
        <fullName evidence="11">Glycosyl transferase</fullName>
    </submittedName>
</protein>
<name>A0ABQ6A712_9PROT</name>
<dbReference type="EMBL" id="BSOS01000067">
    <property type="protein sequence ID" value="GLR67646.1"/>
    <property type="molecule type" value="Genomic_DNA"/>
</dbReference>
<comment type="caution">
    <text evidence="11">The sequence shown here is derived from an EMBL/GenBank/DDBJ whole genome shotgun (WGS) entry which is preliminary data.</text>
</comment>
<evidence type="ECO:0000313" key="12">
    <source>
        <dbReference type="Proteomes" id="UP001156641"/>
    </source>
</evidence>
<feature type="transmembrane region" description="Helical" evidence="8">
    <location>
        <begin position="328"/>
        <end position="346"/>
    </location>
</feature>
<evidence type="ECO:0000256" key="1">
    <source>
        <dbReference type="ARBA" id="ARBA00004651"/>
    </source>
</evidence>
<feature type="transmembrane region" description="Helical" evidence="8">
    <location>
        <begin position="69"/>
        <end position="87"/>
    </location>
</feature>
<feature type="signal peptide" evidence="9">
    <location>
        <begin position="1"/>
        <end position="23"/>
    </location>
</feature>
<feature type="domain" description="Glycosyltransferase RgtA/B/C/D-like" evidence="10">
    <location>
        <begin position="48"/>
        <end position="209"/>
    </location>
</feature>
<keyword evidence="9" id="KW-0732">Signal</keyword>
<evidence type="ECO:0000256" key="4">
    <source>
        <dbReference type="ARBA" id="ARBA00022679"/>
    </source>
</evidence>
<evidence type="ECO:0000256" key="3">
    <source>
        <dbReference type="ARBA" id="ARBA00022676"/>
    </source>
</evidence>
<evidence type="ECO:0000256" key="7">
    <source>
        <dbReference type="ARBA" id="ARBA00023136"/>
    </source>
</evidence>
<evidence type="ECO:0000256" key="5">
    <source>
        <dbReference type="ARBA" id="ARBA00022692"/>
    </source>
</evidence>
<organism evidence="11 12">
    <name type="scientific">Acidocella aquatica</name>
    <dbReference type="NCBI Taxonomy" id="1922313"/>
    <lineage>
        <taxon>Bacteria</taxon>
        <taxon>Pseudomonadati</taxon>
        <taxon>Pseudomonadota</taxon>
        <taxon>Alphaproteobacteria</taxon>
        <taxon>Acetobacterales</taxon>
        <taxon>Acidocellaceae</taxon>
        <taxon>Acidocella</taxon>
    </lineage>
</organism>
<evidence type="ECO:0000259" key="10">
    <source>
        <dbReference type="Pfam" id="PF13231"/>
    </source>
</evidence>
<keyword evidence="4 11" id="KW-0808">Transferase</keyword>
<dbReference type="Proteomes" id="UP001156641">
    <property type="component" value="Unassembled WGS sequence"/>
</dbReference>
<dbReference type="InterPro" id="IPR050297">
    <property type="entry name" value="LipidA_mod_glycosyltrf_83"/>
</dbReference>
<dbReference type="RefSeq" id="WP_284258388.1">
    <property type="nucleotide sequence ID" value="NZ_BSOS01000067.1"/>
</dbReference>
<feature type="transmembrane region" description="Helical" evidence="8">
    <location>
        <begin position="149"/>
        <end position="179"/>
    </location>
</feature>
<evidence type="ECO:0000256" key="6">
    <source>
        <dbReference type="ARBA" id="ARBA00022989"/>
    </source>
</evidence>
<dbReference type="Pfam" id="PF13231">
    <property type="entry name" value="PMT_2"/>
    <property type="match status" value="1"/>
</dbReference>
<feature type="transmembrane region" description="Helical" evidence="8">
    <location>
        <begin position="99"/>
        <end position="120"/>
    </location>
</feature>
<proteinExistence type="predicted"/>
<accession>A0ABQ6A712</accession>
<dbReference type="PANTHER" id="PTHR33908">
    <property type="entry name" value="MANNOSYLTRANSFERASE YKCB-RELATED"/>
    <property type="match status" value="1"/>
</dbReference>
<evidence type="ECO:0000256" key="9">
    <source>
        <dbReference type="SAM" id="SignalP"/>
    </source>
</evidence>
<keyword evidence="6 8" id="KW-1133">Transmembrane helix</keyword>
<comment type="subcellular location">
    <subcellularLocation>
        <location evidence="1">Cell membrane</location>
        <topology evidence="1">Multi-pass membrane protein</topology>
    </subcellularLocation>
</comment>
<keyword evidence="3" id="KW-0328">Glycosyltransferase</keyword>
<dbReference type="PANTHER" id="PTHR33908:SF11">
    <property type="entry name" value="MEMBRANE PROTEIN"/>
    <property type="match status" value="1"/>
</dbReference>
<reference evidence="12" key="1">
    <citation type="journal article" date="2019" name="Int. J. Syst. Evol. Microbiol.">
        <title>The Global Catalogue of Microorganisms (GCM) 10K type strain sequencing project: providing services to taxonomists for standard genome sequencing and annotation.</title>
        <authorList>
            <consortium name="The Broad Institute Genomics Platform"/>
            <consortium name="The Broad Institute Genome Sequencing Center for Infectious Disease"/>
            <person name="Wu L."/>
            <person name="Ma J."/>
        </authorList>
    </citation>
    <scope>NUCLEOTIDE SEQUENCE [LARGE SCALE GENOMIC DNA]</scope>
    <source>
        <strain evidence="12">NBRC 112502</strain>
    </source>
</reference>
<keyword evidence="2" id="KW-1003">Cell membrane</keyword>
<keyword evidence="5 8" id="KW-0812">Transmembrane</keyword>
<feature type="chain" id="PRO_5045435241" evidence="9">
    <location>
        <begin position="24"/>
        <end position="500"/>
    </location>
</feature>
<evidence type="ECO:0000256" key="2">
    <source>
        <dbReference type="ARBA" id="ARBA00022475"/>
    </source>
</evidence>
<sequence>MRRALPAALLALAALTLLRLVVAANVPLAPDEAYYFLWSRHLQPGYFDHPPMVALWIRAGTTLLGPSPLGIRLLGPLSAALGSLLLWDAGERLFPRRQAGLAAAALLNATLMFGTGAILMTPDTPLLFFWTAGIAALARLLASGNPRWWLAVGLAAGLALLSKYTALLFIAPVFLWLLTAPPGRAALRTPWPWAAVALAFLVFAPDIAWNAAHDWVSFLKQGGREYFQPLLHADTTGFLTPPHPQPALNFAPPAGPHGFSLPRPVQFFGEFWGGQFGLFTPVIFVLALSGLWALRRSPTPPARLLLWLTLLPGAVFLEHVLKDRVQANWLAILYPSACLAAAALPAPTLRRWLNPALALGFFLTAVIYAQALTHFLPLPPRADPSALQMSGWPGLGRAAAALNPPPAFLASDDYATAAALAYYGPKNIPVAGFDDYRWAYFAFPPANLQNKTGLFITRYQPPDCITPPATLTRQLGRHIIARYHVCYVTAAAPGVLLAGP</sequence>
<keyword evidence="7 8" id="KW-0472">Membrane</keyword>
<feature type="transmembrane region" description="Helical" evidence="8">
    <location>
        <begin position="126"/>
        <end position="142"/>
    </location>
</feature>
<feature type="transmembrane region" description="Helical" evidence="8">
    <location>
        <begin position="191"/>
        <end position="212"/>
    </location>
</feature>
<feature type="transmembrane region" description="Helical" evidence="8">
    <location>
        <begin position="352"/>
        <end position="371"/>
    </location>
</feature>
<evidence type="ECO:0000256" key="8">
    <source>
        <dbReference type="SAM" id="Phobius"/>
    </source>
</evidence>
<feature type="transmembrane region" description="Helical" evidence="8">
    <location>
        <begin position="304"/>
        <end position="321"/>
    </location>
</feature>